<dbReference type="EMBL" id="CAUYUJ010018904">
    <property type="protein sequence ID" value="CAK0887177.1"/>
    <property type="molecule type" value="Genomic_DNA"/>
</dbReference>
<organism evidence="1 2">
    <name type="scientific">Prorocentrum cordatum</name>
    <dbReference type="NCBI Taxonomy" id="2364126"/>
    <lineage>
        <taxon>Eukaryota</taxon>
        <taxon>Sar</taxon>
        <taxon>Alveolata</taxon>
        <taxon>Dinophyceae</taxon>
        <taxon>Prorocentrales</taxon>
        <taxon>Prorocentraceae</taxon>
        <taxon>Prorocentrum</taxon>
    </lineage>
</organism>
<gene>
    <name evidence="1" type="ORF">PCOR1329_LOCUS68310</name>
</gene>
<sequence>MAYVLADTWPLSIPGADNYIIASAARIRWEEQLAKYVFPRQCGLLPKRSSLANPLDVNTSSMIASLQQDSGACFLMDFASAFFSISEEFMVAALLSIGMPAQATCAIYALCADSNCKVKHGAGQATGFHVSRRETGLAVLAASLRHIRRAAHGAHRAGVP</sequence>
<keyword evidence="2" id="KW-1185">Reference proteome</keyword>
<evidence type="ECO:0008006" key="3">
    <source>
        <dbReference type="Google" id="ProtNLM"/>
    </source>
</evidence>
<evidence type="ECO:0000313" key="2">
    <source>
        <dbReference type="Proteomes" id="UP001189429"/>
    </source>
</evidence>
<protein>
    <recommendedName>
        <fullName evidence="3">Reverse transcriptase domain-containing protein</fullName>
    </recommendedName>
</protein>
<comment type="caution">
    <text evidence="1">The sequence shown here is derived from an EMBL/GenBank/DDBJ whole genome shotgun (WGS) entry which is preliminary data.</text>
</comment>
<accession>A0ABN9WNS5</accession>
<reference evidence="1" key="1">
    <citation type="submission" date="2023-10" db="EMBL/GenBank/DDBJ databases">
        <authorList>
            <person name="Chen Y."/>
            <person name="Shah S."/>
            <person name="Dougan E. K."/>
            <person name="Thang M."/>
            <person name="Chan C."/>
        </authorList>
    </citation>
    <scope>NUCLEOTIDE SEQUENCE [LARGE SCALE GENOMIC DNA]</scope>
</reference>
<name>A0ABN9WNS5_9DINO</name>
<proteinExistence type="predicted"/>
<dbReference type="Proteomes" id="UP001189429">
    <property type="component" value="Unassembled WGS sequence"/>
</dbReference>
<evidence type="ECO:0000313" key="1">
    <source>
        <dbReference type="EMBL" id="CAK0887177.1"/>
    </source>
</evidence>